<proteinExistence type="predicted"/>
<feature type="region of interest" description="Disordered" evidence="1">
    <location>
        <begin position="234"/>
        <end position="274"/>
    </location>
</feature>
<reference evidence="2 3" key="1">
    <citation type="submission" date="2024-04" db="EMBL/GenBank/DDBJ databases">
        <authorList>
            <person name="Rising A."/>
            <person name="Reimegard J."/>
            <person name="Sonavane S."/>
            <person name="Akerstrom W."/>
            <person name="Nylinder S."/>
            <person name="Hedman E."/>
            <person name="Kallberg Y."/>
        </authorList>
    </citation>
    <scope>NUCLEOTIDE SEQUENCE [LARGE SCALE GENOMIC DNA]</scope>
</reference>
<comment type="caution">
    <text evidence="2">The sequence shown here is derived from an EMBL/GenBank/DDBJ whole genome shotgun (WGS) entry which is preliminary data.</text>
</comment>
<evidence type="ECO:0000313" key="3">
    <source>
        <dbReference type="Proteomes" id="UP001497382"/>
    </source>
</evidence>
<dbReference type="AlphaFoldDB" id="A0AAV2BUJ1"/>
<keyword evidence="3" id="KW-1185">Reference proteome</keyword>
<protein>
    <submittedName>
        <fullName evidence="2">Uncharacterized protein</fullName>
    </submittedName>
</protein>
<name>A0AAV2BUJ1_9ARAC</name>
<evidence type="ECO:0000313" key="2">
    <source>
        <dbReference type="EMBL" id="CAL1298968.1"/>
    </source>
</evidence>
<accession>A0AAV2BUJ1</accession>
<sequence length="329" mass="36720">MKFLFSKHGGFQRLIKFICSSRLIRGKCNKNDRGSRDDFTAAAQETDIPEEIKKELGRAFWKIPNPEEIANDQKSLYLANLVLLIPSIVLPSLPSYTDLIKRLVEYRKNIALKKAGEGVKTETIEKFEALNVGLHERLSSIPDSKYANWNGNVPNSIDESDPVRIELDSSKNKVEQLNSHPVSLKQPNDIKATMEANALSFAQDVLSTKSDELPTLPAQSDLIARLDASSKKEVTKTSGKDETALTSEISNVASHGSSSSSFDSKNNSDPTHQKNIEPYENIIQAVIRYNHSKSSSNVNANKRIQKATDNVLEHCKDKIESLIEVLDKW</sequence>
<dbReference type="Proteomes" id="UP001497382">
    <property type="component" value="Unassembled WGS sequence"/>
</dbReference>
<evidence type="ECO:0000256" key="1">
    <source>
        <dbReference type="SAM" id="MobiDB-lite"/>
    </source>
</evidence>
<organism evidence="2 3">
    <name type="scientific">Larinioides sclopetarius</name>
    <dbReference type="NCBI Taxonomy" id="280406"/>
    <lineage>
        <taxon>Eukaryota</taxon>
        <taxon>Metazoa</taxon>
        <taxon>Ecdysozoa</taxon>
        <taxon>Arthropoda</taxon>
        <taxon>Chelicerata</taxon>
        <taxon>Arachnida</taxon>
        <taxon>Araneae</taxon>
        <taxon>Araneomorphae</taxon>
        <taxon>Entelegynae</taxon>
        <taxon>Araneoidea</taxon>
        <taxon>Araneidae</taxon>
        <taxon>Larinioides</taxon>
    </lineage>
</organism>
<feature type="compositionally biased region" description="Basic and acidic residues" evidence="1">
    <location>
        <begin position="234"/>
        <end position="243"/>
    </location>
</feature>
<gene>
    <name evidence="2" type="ORF">LARSCL_LOCUS21089</name>
</gene>
<feature type="compositionally biased region" description="Low complexity" evidence="1">
    <location>
        <begin position="250"/>
        <end position="268"/>
    </location>
</feature>
<dbReference type="EMBL" id="CAXIEN010000481">
    <property type="protein sequence ID" value="CAL1298968.1"/>
    <property type="molecule type" value="Genomic_DNA"/>
</dbReference>